<dbReference type="PANTHER" id="PTHR21666:SF270">
    <property type="entry name" value="MUREIN HYDROLASE ACTIVATOR ENVC"/>
    <property type="match status" value="1"/>
</dbReference>
<dbReference type="GO" id="GO:0004222">
    <property type="term" value="F:metalloendopeptidase activity"/>
    <property type="evidence" value="ECO:0007669"/>
    <property type="project" value="TreeGrafter"/>
</dbReference>
<sequence>MTNPARRAAALLAALSLLTACSGGSESATPTTDSGSPSTSGPQVAEAEPAVATPMLARVLSAPIPVPMTDGKVHLAYELDLTNALGQDLDLRSVTVKAGDRSLLTLSGDDLASRTRILGDAAKPTRTFGLGQSGIVWLDVVIDGAEGSSTPAVPQELSHTIDVGLSKPMPPLLPATMVVDVAPTTVSTNEPAVISPPLDGPRWLDGNSCCDMTAHRMALNPLNGELWAAERFAIDYVQLSEDGTIFRGDKAKVESYPYFGADVHAVADGPVVSVLDGLPEQVAGRAPSGLRLEEYGGNHVVQDISGGGTEKRYAFYAHLKTGSVKVKPGDQLSAGQVLGNLGNSGNTDAPHLHFHVMSTPDPLRADGLPFVFQTFGLDGRVTDQAALDPLLDGRPAPMTPGFTARDETDVSPLVLDVMTYDLG</sequence>
<evidence type="ECO:0000313" key="5">
    <source>
        <dbReference type="Proteomes" id="UP000467428"/>
    </source>
</evidence>
<dbReference type="KEGG" id="marz:MARA_36440"/>
<feature type="signal peptide" evidence="2">
    <location>
        <begin position="1"/>
        <end position="27"/>
    </location>
</feature>
<dbReference type="PROSITE" id="PS51257">
    <property type="entry name" value="PROKAR_LIPOPROTEIN"/>
    <property type="match status" value="1"/>
</dbReference>
<feature type="chain" id="PRO_5029870105" evidence="2">
    <location>
        <begin position="28"/>
        <end position="423"/>
    </location>
</feature>
<feature type="domain" description="M23ase beta-sheet core" evidence="3">
    <location>
        <begin position="260"/>
        <end position="359"/>
    </location>
</feature>
<dbReference type="RefSeq" id="WP_163919692.1">
    <property type="nucleotide sequence ID" value="NZ_AP022593.1"/>
</dbReference>
<gene>
    <name evidence="4" type="ORF">MARA_36440</name>
</gene>
<dbReference type="InterPro" id="IPR011055">
    <property type="entry name" value="Dup_hybrid_motif"/>
</dbReference>
<feature type="region of interest" description="Disordered" evidence="1">
    <location>
        <begin position="23"/>
        <end position="48"/>
    </location>
</feature>
<dbReference type="PANTHER" id="PTHR21666">
    <property type="entry name" value="PEPTIDASE-RELATED"/>
    <property type="match status" value="1"/>
</dbReference>
<dbReference type="Gene3D" id="2.70.70.10">
    <property type="entry name" value="Glucose Permease (Domain IIA)"/>
    <property type="match status" value="1"/>
</dbReference>
<geneLocation type="plasmid" evidence="5">
    <name>pjcm18538 dna</name>
</geneLocation>
<evidence type="ECO:0000256" key="2">
    <source>
        <dbReference type="SAM" id="SignalP"/>
    </source>
</evidence>
<name>A0A7I7S1N4_9MYCO</name>
<dbReference type="AlphaFoldDB" id="A0A7I7S1N4"/>
<proteinExistence type="predicted"/>
<dbReference type="CDD" id="cd12797">
    <property type="entry name" value="M23_peptidase"/>
    <property type="match status" value="1"/>
</dbReference>
<keyword evidence="5" id="KW-1185">Reference proteome</keyword>
<evidence type="ECO:0000256" key="1">
    <source>
        <dbReference type="SAM" id="MobiDB-lite"/>
    </source>
</evidence>
<dbReference type="SUPFAM" id="SSF51261">
    <property type="entry name" value="Duplicated hybrid motif"/>
    <property type="match status" value="1"/>
</dbReference>
<dbReference type="InterPro" id="IPR050570">
    <property type="entry name" value="Cell_wall_metabolism_enzyme"/>
</dbReference>
<dbReference type="InterPro" id="IPR016047">
    <property type="entry name" value="M23ase_b-sheet_dom"/>
</dbReference>
<evidence type="ECO:0000259" key="3">
    <source>
        <dbReference type="Pfam" id="PF01551"/>
    </source>
</evidence>
<evidence type="ECO:0000313" key="4">
    <source>
        <dbReference type="EMBL" id="BBY50176.1"/>
    </source>
</evidence>
<dbReference type="EMBL" id="AP022593">
    <property type="protein sequence ID" value="BBY50176.1"/>
    <property type="molecule type" value="Genomic_DNA"/>
</dbReference>
<accession>A0A7I7S1N4</accession>
<feature type="compositionally biased region" description="Low complexity" evidence="1">
    <location>
        <begin position="29"/>
        <end position="42"/>
    </location>
</feature>
<keyword evidence="2" id="KW-0732">Signal</keyword>
<organism evidence="4 5">
    <name type="scientific">Mycolicibacterium arabiense</name>
    <dbReference type="NCBI Taxonomy" id="1286181"/>
    <lineage>
        <taxon>Bacteria</taxon>
        <taxon>Bacillati</taxon>
        <taxon>Actinomycetota</taxon>
        <taxon>Actinomycetes</taxon>
        <taxon>Mycobacteriales</taxon>
        <taxon>Mycobacteriaceae</taxon>
        <taxon>Mycolicibacterium</taxon>
    </lineage>
</organism>
<reference evidence="4 5" key="1">
    <citation type="journal article" date="2019" name="Emerg. Microbes Infect.">
        <title>Comprehensive subspecies identification of 175 nontuberculous mycobacteria species based on 7547 genomic profiles.</title>
        <authorList>
            <person name="Matsumoto Y."/>
            <person name="Kinjo T."/>
            <person name="Motooka D."/>
            <person name="Nabeya D."/>
            <person name="Jung N."/>
            <person name="Uechi K."/>
            <person name="Horii T."/>
            <person name="Iida T."/>
            <person name="Fujita J."/>
            <person name="Nakamura S."/>
        </authorList>
    </citation>
    <scope>NUCLEOTIDE SEQUENCE [LARGE SCALE GENOMIC DNA]</scope>
    <source>
        <strain evidence="4 5">JCM 18538</strain>
    </source>
</reference>
<dbReference type="Pfam" id="PF01551">
    <property type="entry name" value="Peptidase_M23"/>
    <property type="match status" value="1"/>
</dbReference>
<protein>
    <submittedName>
        <fullName evidence="4">Peptidase M23</fullName>
    </submittedName>
</protein>
<dbReference type="Proteomes" id="UP000467428">
    <property type="component" value="Chromosome"/>
</dbReference>